<sequence>MKGDRLDRVNALIKNEIANFLKINSQRDSNIVVNSVIVSPDLKNAKVFLTWLMGKIRVNSLNYLKPKLAKYLSHKVKLKYLPKIKFYPINPSTIDRLESIYEQIEHIQKKQQK</sequence>
<comment type="caution">
    <text evidence="2">The sequence shown here is derived from an EMBL/GenBank/DDBJ whole genome shotgun (WGS) entry which is preliminary data.</text>
</comment>
<dbReference type="Gene3D" id="3.30.300.20">
    <property type="match status" value="1"/>
</dbReference>
<evidence type="ECO:0008006" key="4">
    <source>
        <dbReference type="Google" id="ProtNLM"/>
    </source>
</evidence>
<dbReference type="EMBL" id="PEUM01000039">
    <property type="protein sequence ID" value="PIV25458.1"/>
    <property type="molecule type" value="Genomic_DNA"/>
</dbReference>
<accession>A0A2M7CIL1</accession>
<dbReference type="InterPro" id="IPR023799">
    <property type="entry name" value="RbfA_dom_sf"/>
</dbReference>
<dbReference type="Proteomes" id="UP000229966">
    <property type="component" value="Unassembled WGS sequence"/>
</dbReference>
<dbReference type="Pfam" id="PF02033">
    <property type="entry name" value="RBFA"/>
    <property type="match status" value="1"/>
</dbReference>
<dbReference type="InterPro" id="IPR015946">
    <property type="entry name" value="KH_dom-like_a/b"/>
</dbReference>
<name>A0A2M7CIL1_9BACT</name>
<dbReference type="InterPro" id="IPR000238">
    <property type="entry name" value="RbfA"/>
</dbReference>
<dbReference type="GO" id="GO:0006364">
    <property type="term" value="P:rRNA processing"/>
    <property type="evidence" value="ECO:0007669"/>
    <property type="project" value="InterPro"/>
</dbReference>
<proteinExistence type="predicted"/>
<protein>
    <recommendedName>
        <fullName evidence="4">Ribosome-binding factor A</fullName>
    </recommendedName>
</protein>
<keyword evidence="1" id="KW-0690">Ribosome biogenesis</keyword>
<reference evidence="3" key="1">
    <citation type="submission" date="2017-09" db="EMBL/GenBank/DDBJ databases">
        <title>Depth-based differentiation of microbial function through sediment-hosted aquifers and enrichment of novel symbionts in the deep terrestrial subsurface.</title>
        <authorList>
            <person name="Probst A.J."/>
            <person name="Ladd B."/>
            <person name="Jarett J.K."/>
            <person name="Geller-Mcgrath D.E."/>
            <person name="Sieber C.M.K."/>
            <person name="Emerson J.B."/>
            <person name="Anantharaman K."/>
            <person name="Thomas B.C."/>
            <person name="Malmstrom R."/>
            <person name="Stieglmeier M."/>
            <person name="Klingl A."/>
            <person name="Woyke T."/>
            <person name="Ryan C.M."/>
            <person name="Banfield J.F."/>
        </authorList>
    </citation>
    <scope>NUCLEOTIDE SEQUENCE [LARGE SCALE GENOMIC DNA]</scope>
</reference>
<evidence type="ECO:0000256" key="1">
    <source>
        <dbReference type="ARBA" id="ARBA00022517"/>
    </source>
</evidence>
<dbReference type="AlphaFoldDB" id="A0A2M7CIL1"/>
<organism evidence="2 3">
    <name type="scientific">Candidatus Berkelbacteria bacterium CG03_land_8_20_14_0_80_40_36</name>
    <dbReference type="NCBI Taxonomy" id="1974509"/>
    <lineage>
        <taxon>Bacteria</taxon>
        <taxon>Candidatus Berkelbacteria</taxon>
    </lineage>
</organism>
<evidence type="ECO:0000313" key="2">
    <source>
        <dbReference type="EMBL" id="PIV25458.1"/>
    </source>
</evidence>
<gene>
    <name evidence="2" type="ORF">COS38_01480</name>
</gene>
<evidence type="ECO:0000313" key="3">
    <source>
        <dbReference type="Proteomes" id="UP000229966"/>
    </source>
</evidence>
<dbReference type="SUPFAM" id="SSF89919">
    <property type="entry name" value="Ribosome-binding factor A, RbfA"/>
    <property type="match status" value="1"/>
</dbReference>